<dbReference type="RefSeq" id="WP_064104659.1">
    <property type="nucleotide sequence ID" value="NZ_LXSF01000012.1"/>
</dbReference>
<reference evidence="2" key="1">
    <citation type="submission" date="2016-05" db="EMBL/GenBank/DDBJ databases">
        <title>Draft genome of Corynebacterium afermentans subsp. afermentans LCDC 88199T.</title>
        <authorList>
            <person name="Bernier A.-M."/>
            <person name="Bernard K."/>
        </authorList>
    </citation>
    <scope>NUCLEOTIDE SEQUENCE [LARGE SCALE GENOMIC DNA]</scope>
    <source>
        <strain evidence="2">NML01-0328</strain>
    </source>
</reference>
<evidence type="ECO:0000313" key="2">
    <source>
        <dbReference type="Proteomes" id="UP000078003"/>
    </source>
</evidence>
<evidence type="ECO:0000313" key="1">
    <source>
        <dbReference type="EMBL" id="OAM15234.1"/>
    </source>
</evidence>
<dbReference type="EMBL" id="LXSF01000012">
    <property type="protein sequence ID" value="OAM15234.1"/>
    <property type="molecule type" value="Genomic_DNA"/>
</dbReference>
<dbReference type="AlphaFoldDB" id="A0A1A9R9M3"/>
<protein>
    <submittedName>
        <fullName evidence="1">Uncharacterized protein</fullName>
    </submittedName>
</protein>
<gene>
    <name evidence="1" type="ORF">A7P85_08610</name>
</gene>
<proteinExistence type="predicted"/>
<accession>A0A1A9R9M3</accession>
<comment type="caution">
    <text evidence="1">The sequence shown here is derived from an EMBL/GenBank/DDBJ whole genome shotgun (WGS) entry which is preliminary data.</text>
</comment>
<name>A0A1A9R9M3_EIKCO</name>
<dbReference type="Proteomes" id="UP000078003">
    <property type="component" value="Unassembled WGS sequence"/>
</dbReference>
<sequence length="72" mass="8245">MDQLLRDKILQHMLYRKECTAMLICHGLGYSLERYSAVRATLDAMLTAGEIEYNAARLTWRLPNEGRGQCLA</sequence>
<organism evidence="1 2">
    <name type="scientific">Eikenella corrodens</name>
    <dbReference type="NCBI Taxonomy" id="539"/>
    <lineage>
        <taxon>Bacteria</taxon>
        <taxon>Pseudomonadati</taxon>
        <taxon>Pseudomonadota</taxon>
        <taxon>Betaproteobacteria</taxon>
        <taxon>Neisseriales</taxon>
        <taxon>Neisseriaceae</taxon>
        <taxon>Eikenella</taxon>
    </lineage>
</organism>